<feature type="transmembrane region" description="Helical" evidence="1">
    <location>
        <begin position="210"/>
        <end position="230"/>
    </location>
</feature>
<keyword evidence="1" id="KW-1133">Transmembrane helix</keyword>
<dbReference type="AlphaFoldDB" id="A0A2W1B1C4"/>
<sequence length="231" mass="26154">MAIQYSVHAIYSFVTSEKQVIRLYTSVKTSDAIMGFKNLPYVSKAVLVPIHITLVLWMLFIYLFWIDSLYLPRYIIAIASDVNLLTVSLLLFGLYSRMRVIQNALENNFVPVNIVGKDQLQKNSNPMHGFTLAIINMASIIVSTSPAIISELISNEIETIKATLVTQLVRCSDPSLSSELEVALHYIHIRPFKFVICRAVPVDINMPNTIISFCVTYVIVIMQFIHFSSVY</sequence>
<protein>
    <recommendedName>
        <fullName evidence="4">Gustatory receptor</fullName>
    </recommendedName>
</protein>
<organism evidence="2 3">
    <name type="scientific">Helicoverpa armigera</name>
    <name type="common">Cotton bollworm</name>
    <name type="synonym">Heliothis armigera</name>
    <dbReference type="NCBI Taxonomy" id="29058"/>
    <lineage>
        <taxon>Eukaryota</taxon>
        <taxon>Metazoa</taxon>
        <taxon>Ecdysozoa</taxon>
        <taxon>Arthropoda</taxon>
        <taxon>Hexapoda</taxon>
        <taxon>Insecta</taxon>
        <taxon>Pterygota</taxon>
        <taxon>Neoptera</taxon>
        <taxon>Endopterygota</taxon>
        <taxon>Lepidoptera</taxon>
        <taxon>Glossata</taxon>
        <taxon>Ditrysia</taxon>
        <taxon>Noctuoidea</taxon>
        <taxon>Noctuidae</taxon>
        <taxon>Heliothinae</taxon>
        <taxon>Helicoverpa</taxon>
    </lineage>
</organism>
<dbReference type="OrthoDB" id="7477935at2759"/>
<proteinExistence type="predicted"/>
<reference evidence="2 3" key="1">
    <citation type="journal article" date="2017" name="BMC Biol.">
        <title>Genomic innovations, transcriptional plasticity and gene loss underlying the evolution and divergence of two highly polyphagous and invasive Helicoverpa pest species.</title>
        <authorList>
            <person name="Pearce S.L."/>
            <person name="Clarke D.F."/>
            <person name="East P.D."/>
            <person name="Elfekih S."/>
            <person name="Gordon K.H."/>
            <person name="Jermiin L.S."/>
            <person name="McGaughran A."/>
            <person name="Oakeshott J.G."/>
            <person name="Papanikolaou A."/>
            <person name="Perera O.P."/>
            <person name="Rane R.V."/>
            <person name="Richards S."/>
            <person name="Tay W.T."/>
            <person name="Walsh T.K."/>
            <person name="Anderson A."/>
            <person name="Anderson C.J."/>
            <person name="Asgari S."/>
            <person name="Board P.G."/>
            <person name="Bretschneider A."/>
            <person name="Campbell P.M."/>
            <person name="Chertemps T."/>
            <person name="Christeller J.T."/>
            <person name="Coppin C.W."/>
            <person name="Downes S.J."/>
            <person name="Duan G."/>
            <person name="Farnsworth C.A."/>
            <person name="Good R.T."/>
            <person name="Han L.B."/>
            <person name="Han Y.C."/>
            <person name="Hatje K."/>
            <person name="Horne I."/>
            <person name="Huang Y.P."/>
            <person name="Hughes D.S."/>
            <person name="Jacquin-Joly E."/>
            <person name="James W."/>
            <person name="Jhangiani S."/>
            <person name="Kollmar M."/>
            <person name="Kuwar S.S."/>
            <person name="Li S."/>
            <person name="Liu N.Y."/>
            <person name="Maibeche M.T."/>
            <person name="Miller J.R."/>
            <person name="Montagne N."/>
            <person name="Perry T."/>
            <person name="Qu J."/>
            <person name="Song S.V."/>
            <person name="Sutton G.G."/>
            <person name="Vogel H."/>
            <person name="Walenz B.P."/>
            <person name="Xu W."/>
            <person name="Zhang H.J."/>
            <person name="Zou Z."/>
            <person name="Batterham P."/>
            <person name="Edwards O.R."/>
            <person name="Feyereisen R."/>
            <person name="Gibbs R.A."/>
            <person name="Heckel D.G."/>
            <person name="McGrath A."/>
            <person name="Robin C."/>
            <person name="Scherer S.E."/>
            <person name="Worley K.C."/>
            <person name="Wu Y.D."/>
        </authorList>
    </citation>
    <scope>NUCLEOTIDE SEQUENCE [LARGE SCALE GENOMIC DNA]</scope>
    <source>
        <strain evidence="2">Harm_GR_Male_#8</strain>
        <tissue evidence="2">Whole organism</tissue>
    </source>
</reference>
<keyword evidence="1" id="KW-0812">Transmembrane</keyword>
<keyword evidence="1" id="KW-0472">Membrane</keyword>
<gene>
    <name evidence="2" type="primary">HaOG200955</name>
    <name evidence="2" type="ORF">B5X24_HaOG200955</name>
</gene>
<name>A0A2W1B1C4_HELAM</name>
<feature type="transmembrane region" description="Helical" evidence="1">
    <location>
        <begin position="71"/>
        <end position="95"/>
    </location>
</feature>
<evidence type="ECO:0008006" key="4">
    <source>
        <dbReference type="Google" id="ProtNLM"/>
    </source>
</evidence>
<evidence type="ECO:0000313" key="2">
    <source>
        <dbReference type="EMBL" id="PZC70769.1"/>
    </source>
</evidence>
<dbReference type="EMBL" id="KZ150469">
    <property type="protein sequence ID" value="PZC70769.1"/>
    <property type="molecule type" value="Genomic_DNA"/>
</dbReference>
<accession>A0A2W1B1C4</accession>
<evidence type="ECO:0000256" key="1">
    <source>
        <dbReference type="SAM" id="Phobius"/>
    </source>
</evidence>
<evidence type="ECO:0000313" key="3">
    <source>
        <dbReference type="Proteomes" id="UP000249218"/>
    </source>
</evidence>
<dbReference type="Proteomes" id="UP000249218">
    <property type="component" value="Unassembled WGS sequence"/>
</dbReference>
<feature type="transmembrane region" description="Helical" evidence="1">
    <location>
        <begin position="45"/>
        <end position="65"/>
    </location>
</feature>
<keyword evidence="3" id="KW-1185">Reference proteome</keyword>